<organism evidence="1 2">
    <name type="scientific">Actinomortierella ambigua</name>
    <dbReference type="NCBI Taxonomy" id="1343610"/>
    <lineage>
        <taxon>Eukaryota</taxon>
        <taxon>Fungi</taxon>
        <taxon>Fungi incertae sedis</taxon>
        <taxon>Mucoromycota</taxon>
        <taxon>Mortierellomycotina</taxon>
        <taxon>Mortierellomycetes</taxon>
        <taxon>Mortierellales</taxon>
        <taxon>Mortierellaceae</taxon>
        <taxon>Actinomortierella</taxon>
    </lineage>
</organism>
<name>A0A9P6PTM1_9FUNG</name>
<comment type="caution">
    <text evidence="1">The sequence shown here is derived from an EMBL/GenBank/DDBJ whole genome shotgun (WGS) entry which is preliminary data.</text>
</comment>
<reference evidence="1" key="1">
    <citation type="journal article" date="2020" name="Fungal Divers.">
        <title>Resolving the Mortierellaceae phylogeny through synthesis of multi-gene phylogenetics and phylogenomics.</title>
        <authorList>
            <person name="Vandepol N."/>
            <person name="Liber J."/>
            <person name="Desiro A."/>
            <person name="Na H."/>
            <person name="Kennedy M."/>
            <person name="Barry K."/>
            <person name="Grigoriev I.V."/>
            <person name="Miller A.N."/>
            <person name="O'Donnell K."/>
            <person name="Stajich J.E."/>
            <person name="Bonito G."/>
        </authorList>
    </citation>
    <scope>NUCLEOTIDE SEQUENCE</scope>
    <source>
        <strain evidence="1">BC1065</strain>
    </source>
</reference>
<dbReference type="AlphaFoldDB" id="A0A9P6PTM1"/>
<accession>A0A9P6PTM1</accession>
<dbReference type="Proteomes" id="UP000807716">
    <property type="component" value="Unassembled WGS sequence"/>
</dbReference>
<sequence length="117" mass="13925">MDIGSDACFELEMRITDMTTCSGRPISCTEGITNYIMLRDDNPNWTTCSSKFMDMARECYQGNIGVRLINWDQQSFYFSVIKDGKHWFDWTMPVKYSIWRNGKNIHETYFGTWRQWC</sequence>
<evidence type="ECO:0000313" key="1">
    <source>
        <dbReference type="EMBL" id="KAG0252480.1"/>
    </source>
</evidence>
<gene>
    <name evidence="1" type="ORF">DFQ27_008037</name>
</gene>
<protein>
    <submittedName>
        <fullName evidence="1">Uncharacterized protein</fullName>
    </submittedName>
</protein>
<keyword evidence="2" id="KW-1185">Reference proteome</keyword>
<evidence type="ECO:0000313" key="2">
    <source>
        <dbReference type="Proteomes" id="UP000807716"/>
    </source>
</evidence>
<proteinExistence type="predicted"/>
<dbReference type="EMBL" id="JAAAJB010000659">
    <property type="protein sequence ID" value="KAG0252480.1"/>
    <property type="molecule type" value="Genomic_DNA"/>
</dbReference>